<evidence type="ECO:0000313" key="4">
    <source>
        <dbReference type="Proteomes" id="UP001623041"/>
    </source>
</evidence>
<organism evidence="3 4">
    <name type="scientific">Bacillus salipaludis</name>
    <dbReference type="NCBI Taxonomy" id="2547811"/>
    <lineage>
        <taxon>Bacteria</taxon>
        <taxon>Bacillati</taxon>
        <taxon>Bacillota</taxon>
        <taxon>Bacilli</taxon>
        <taxon>Bacillales</taxon>
        <taxon>Bacillaceae</taxon>
        <taxon>Bacillus</taxon>
    </lineage>
</organism>
<feature type="compositionally biased region" description="Basic and acidic residues" evidence="2">
    <location>
        <begin position="9"/>
        <end position="27"/>
    </location>
</feature>
<sequence>MATEWDYDKEDKRNQNGEYHTPSRSEYRLPEGLATDLRLSIDEAEEKMKQIGIERKTIQKEMKQLRNTSPKSFIEAVEATNTLSANELKLHGELQDRALKWLYNKGYIVANEVTLPNGKRADVMGYNEDGHIIIIIIEVKVSIADFRQDEKWESYLDCCDEFYFLPTIQARPVYYQNEFLGTGLLGETKNNLKIIEKHTLEHTVNERQKLHFLISKVLSKKYVYGYN</sequence>
<feature type="coiled-coil region" evidence="1">
    <location>
        <begin position="34"/>
        <end position="68"/>
    </location>
</feature>
<dbReference type="Pfam" id="PF06319">
    <property type="entry name" value="MmcB-like"/>
    <property type="match status" value="1"/>
</dbReference>
<evidence type="ECO:0000313" key="3">
    <source>
        <dbReference type="EMBL" id="MFK9094421.1"/>
    </source>
</evidence>
<keyword evidence="4" id="KW-1185">Reference proteome</keyword>
<comment type="caution">
    <text evidence="3">The sequence shown here is derived from an EMBL/GenBank/DDBJ whole genome shotgun (WGS) entry which is preliminary data.</text>
</comment>
<gene>
    <name evidence="3" type="ORF">ACJEBI_23500</name>
</gene>
<dbReference type="Proteomes" id="UP001623041">
    <property type="component" value="Unassembled WGS sequence"/>
</dbReference>
<feature type="region of interest" description="Disordered" evidence="2">
    <location>
        <begin position="1"/>
        <end position="27"/>
    </location>
</feature>
<accession>A0ABW8RLX5</accession>
<proteinExistence type="predicted"/>
<dbReference type="InterPro" id="IPR009394">
    <property type="entry name" value="MmcB-like"/>
</dbReference>
<dbReference type="RefSeq" id="WP_406582892.1">
    <property type="nucleotide sequence ID" value="NZ_JBJHQH010000023.1"/>
</dbReference>
<keyword evidence="1" id="KW-0175">Coiled coil</keyword>
<name>A0ABW8RLX5_9BACI</name>
<dbReference type="EMBL" id="JBJHQH010000023">
    <property type="protein sequence ID" value="MFK9094421.1"/>
    <property type="molecule type" value="Genomic_DNA"/>
</dbReference>
<reference evidence="3 4" key="1">
    <citation type="submission" date="2024-11" db="EMBL/GenBank/DDBJ databases">
        <authorList>
            <person name="Lucas J.A."/>
        </authorList>
    </citation>
    <scope>NUCLEOTIDE SEQUENCE [LARGE SCALE GENOMIC DNA]</scope>
    <source>
        <strain evidence="3 4">Z 5.4</strain>
    </source>
</reference>
<evidence type="ECO:0000256" key="1">
    <source>
        <dbReference type="SAM" id="Coils"/>
    </source>
</evidence>
<protein>
    <submittedName>
        <fullName evidence="3">MmcB family DNA repair protein</fullName>
    </submittedName>
</protein>
<evidence type="ECO:0000256" key="2">
    <source>
        <dbReference type="SAM" id="MobiDB-lite"/>
    </source>
</evidence>